<evidence type="ECO:0000256" key="7">
    <source>
        <dbReference type="ARBA" id="ARBA00023239"/>
    </source>
</evidence>
<feature type="active site" evidence="9">
    <location>
        <position position="63"/>
    </location>
</feature>
<evidence type="ECO:0000256" key="8">
    <source>
        <dbReference type="ARBA" id="ARBA00025049"/>
    </source>
</evidence>
<keyword evidence="11" id="KW-1185">Reference proteome</keyword>
<evidence type="ECO:0000256" key="3">
    <source>
        <dbReference type="ARBA" id="ARBA00022490"/>
    </source>
</evidence>
<accession>A0A248JQI8</accession>
<proteinExistence type="inferred from homology"/>
<dbReference type="GO" id="GO:0009245">
    <property type="term" value="P:lipid A biosynthetic process"/>
    <property type="evidence" value="ECO:0007669"/>
    <property type="project" value="UniProtKB-UniRule"/>
</dbReference>
<evidence type="ECO:0000256" key="2">
    <source>
        <dbReference type="ARBA" id="ARBA00009174"/>
    </source>
</evidence>
<dbReference type="KEGG" id="nao:Y958_08075"/>
<dbReference type="GO" id="GO:0019171">
    <property type="term" value="F:(3R)-hydroxyacyl-[acyl-carrier-protein] dehydratase activity"/>
    <property type="evidence" value="ECO:0007669"/>
    <property type="project" value="UniProtKB-EC"/>
</dbReference>
<dbReference type="NCBIfam" id="NF000582">
    <property type="entry name" value="PRK00006.1"/>
    <property type="match status" value="1"/>
</dbReference>
<sequence length="160" mass="18022">MDVTTEEQKVPGKVPDLDILRIMQMIPHRYPMLLIDKIVDIITGESCTGIKNVTINEPFFTGHFPQKPVMPGVMIVEAMAQTSAVLVMHTLGESAEGKLVYFMSIEEAKFRRPVVPGDRVEIKVQKIQNRRNVWKFKGEAWVDGQLCAEATYAAMIVMDS</sequence>
<keyword evidence="5 9" id="KW-0441">Lipid A biosynthesis</keyword>
<dbReference type="InterPro" id="IPR029069">
    <property type="entry name" value="HotDog_dom_sf"/>
</dbReference>
<dbReference type="Gene3D" id="3.10.129.10">
    <property type="entry name" value="Hotdog Thioesterase"/>
    <property type="match status" value="1"/>
</dbReference>
<comment type="similarity">
    <text evidence="2 9">Belongs to the thioester dehydratase family. FabZ subfamily.</text>
</comment>
<evidence type="ECO:0000256" key="1">
    <source>
        <dbReference type="ARBA" id="ARBA00004496"/>
    </source>
</evidence>
<evidence type="ECO:0000313" key="11">
    <source>
        <dbReference type="Proteomes" id="UP000197153"/>
    </source>
</evidence>
<dbReference type="SUPFAM" id="SSF54637">
    <property type="entry name" value="Thioesterase/thiol ester dehydrase-isomerase"/>
    <property type="match status" value="1"/>
</dbReference>
<dbReference type="InterPro" id="IPR010084">
    <property type="entry name" value="FabZ"/>
</dbReference>
<dbReference type="GO" id="GO:0006633">
    <property type="term" value="P:fatty acid biosynthetic process"/>
    <property type="evidence" value="ECO:0007669"/>
    <property type="project" value="UniProtKB-UniRule"/>
</dbReference>
<comment type="function">
    <text evidence="8 9">Involved in unsaturated fatty acids biosynthesis. Catalyzes the dehydration of short chain beta-hydroxyacyl-ACPs and long chain saturated and unsaturated beta-hydroxyacyl-ACPs.</text>
</comment>
<dbReference type="Pfam" id="PF07977">
    <property type="entry name" value="FabA"/>
    <property type="match status" value="1"/>
</dbReference>
<evidence type="ECO:0000256" key="9">
    <source>
        <dbReference type="HAMAP-Rule" id="MF_00406"/>
    </source>
</evidence>
<dbReference type="AlphaFoldDB" id="A0A248JQI8"/>
<dbReference type="InterPro" id="IPR013114">
    <property type="entry name" value="FabA_FabZ"/>
</dbReference>
<evidence type="ECO:0000313" key="10">
    <source>
        <dbReference type="EMBL" id="ASG20770.1"/>
    </source>
</evidence>
<keyword evidence="3 9" id="KW-0963">Cytoplasm</keyword>
<dbReference type="RefSeq" id="WP_004273206.1">
    <property type="nucleotide sequence ID" value="NZ_CP022110.1"/>
</dbReference>
<dbReference type="CDD" id="cd01288">
    <property type="entry name" value="FabZ"/>
    <property type="match status" value="1"/>
</dbReference>
<comment type="catalytic activity">
    <reaction evidence="9">
        <text>a (3R)-hydroxyacyl-[ACP] = a (2E)-enoyl-[ACP] + H2O</text>
        <dbReference type="Rhea" id="RHEA:13097"/>
        <dbReference type="Rhea" id="RHEA-COMP:9925"/>
        <dbReference type="Rhea" id="RHEA-COMP:9945"/>
        <dbReference type="ChEBI" id="CHEBI:15377"/>
        <dbReference type="ChEBI" id="CHEBI:78784"/>
        <dbReference type="ChEBI" id="CHEBI:78827"/>
        <dbReference type="EC" id="4.2.1.59"/>
    </reaction>
</comment>
<evidence type="ECO:0000256" key="6">
    <source>
        <dbReference type="ARBA" id="ARBA00023098"/>
    </source>
</evidence>
<dbReference type="GO" id="GO:0005737">
    <property type="term" value="C:cytoplasm"/>
    <property type="evidence" value="ECO:0007669"/>
    <property type="project" value="UniProtKB-SubCell"/>
</dbReference>
<organism evidence="10 11">
    <name type="scientific">Nitrospirillum viridazoti CBAmc</name>
    <dbReference type="NCBI Taxonomy" id="1441467"/>
    <lineage>
        <taxon>Bacteria</taxon>
        <taxon>Pseudomonadati</taxon>
        <taxon>Pseudomonadota</taxon>
        <taxon>Alphaproteobacteria</taxon>
        <taxon>Rhodospirillales</taxon>
        <taxon>Azospirillaceae</taxon>
        <taxon>Nitrospirillum</taxon>
        <taxon>Nitrospirillum viridazoti</taxon>
    </lineage>
</organism>
<keyword evidence="4 9" id="KW-0444">Lipid biosynthesis</keyword>
<dbReference type="Proteomes" id="UP000197153">
    <property type="component" value="Chromosome 1"/>
</dbReference>
<dbReference type="GO" id="GO:0016020">
    <property type="term" value="C:membrane"/>
    <property type="evidence" value="ECO:0007669"/>
    <property type="project" value="GOC"/>
</dbReference>
<dbReference type="HAMAP" id="MF_00406">
    <property type="entry name" value="FabZ"/>
    <property type="match status" value="1"/>
</dbReference>
<comment type="subcellular location">
    <subcellularLocation>
        <location evidence="1 9">Cytoplasm</location>
    </subcellularLocation>
</comment>
<evidence type="ECO:0000256" key="4">
    <source>
        <dbReference type="ARBA" id="ARBA00022516"/>
    </source>
</evidence>
<dbReference type="FunFam" id="3.10.129.10:FF:000001">
    <property type="entry name" value="3-hydroxyacyl-[acyl-carrier-protein] dehydratase FabZ"/>
    <property type="match status" value="1"/>
</dbReference>
<name>A0A248JQI8_9PROT</name>
<keyword evidence="6 9" id="KW-0443">Lipid metabolism</keyword>
<keyword evidence="7 9" id="KW-0456">Lyase</keyword>
<dbReference type="EC" id="4.2.1.59" evidence="9"/>
<evidence type="ECO:0000256" key="5">
    <source>
        <dbReference type="ARBA" id="ARBA00022556"/>
    </source>
</evidence>
<protein>
    <recommendedName>
        <fullName evidence="9">3-hydroxyacyl-[acyl-carrier-protein] dehydratase FabZ</fullName>
        <ecNumber evidence="9">4.2.1.59</ecNumber>
    </recommendedName>
    <alternativeName>
        <fullName evidence="9">(3R)-hydroxymyristoyl-[acyl-carrier-protein] dehydratase</fullName>
        <shortName evidence="9">(3R)-hydroxymyristoyl-ACP dehydrase</shortName>
    </alternativeName>
    <alternativeName>
        <fullName evidence="9">Beta-hydroxyacyl-ACP dehydratase</fullName>
    </alternativeName>
</protein>
<gene>
    <name evidence="9 10" type="primary">fabZ</name>
    <name evidence="10" type="ORF">Y958_08075</name>
</gene>
<dbReference type="EMBL" id="CP022110">
    <property type="protein sequence ID" value="ASG20770.1"/>
    <property type="molecule type" value="Genomic_DNA"/>
</dbReference>
<dbReference type="PANTHER" id="PTHR30272">
    <property type="entry name" value="3-HYDROXYACYL-[ACYL-CARRIER-PROTEIN] DEHYDRATASE"/>
    <property type="match status" value="1"/>
</dbReference>
<reference evidence="10 11" key="1">
    <citation type="submission" date="2017-06" db="EMBL/GenBank/DDBJ databases">
        <title>Complete genome sequence of Nitrospirillum amazonense strain CBAmC, an endophytic nitrogen-fixing and plant growth-promoting bacterium, isolated from sugarcane.</title>
        <authorList>
            <person name="Schwab S."/>
            <person name="dos Santos Teixeira K.R."/>
            <person name="Simoes Araujo J.L."/>
            <person name="Soares Vidal M."/>
            <person name="Borges de Freitas H.R."/>
            <person name="Rivello Crivelaro A.L."/>
            <person name="Bueno de Camargo Nunes A."/>
            <person name="dos Santos C.M."/>
            <person name="Palmeira da Silva Rosa D."/>
            <person name="da Silva Padilha D."/>
            <person name="da Silva E."/>
            <person name="Araujo Terra L."/>
            <person name="Soares Mendes V."/>
            <person name="Farinelli L."/>
            <person name="Magalhaes Cruz L."/>
            <person name="Baldani J.I."/>
        </authorList>
    </citation>
    <scope>NUCLEOTIDE SEQUENCE [LARGE SCALE GENOMIC DNA]</scope>
    <source>
        <strain evidence="10 11">CBAmC</strain>
    </source>
</reference>
<dbReference type="NCBIfam" id="TIGR01750">
    <property type="entry name" value="fabZ"/>
    <property type="match status" value="1"/>
</dbReference>
<dbReference type="PANTHER" id="PTHR30272:SF1">
    <property type="entry name" value="3-HYDROXYACYL-[ACYL-CARRIER-PROTEIN] DEHYDRATASE"/>
    <property type="match status" value="1"/>
</dbReference>